<protein>
    <submittedName>
        <fullName evidence="3">Uncharacterized protein</fullName>
    </submittedName>
</protein>
<dbReference type="PROSITE" id="PS50005">
    <property type="entry name" value="TPR"/>
    <property type="match status" value="1"/>
</dbReference>
<dbReference type="SUPFAM" id="SSF48452">
    <property type="entry name" value="TPR-like"/>
    <property type="match status" value="1"/>
</dbReference>
<proteinExistence type="predicted"/>
<organism evidence="3">
    <name type="scientific">uncultured Sphingosinicella sp</name>
    <dbReference type="NCBI Taxonomy" id="478748"/>
    <lineage>
        <taxon>Bacteria</taxon>
        <taxon>Pseudomonadati</taxon>
        <taxon>Pseudomonadota</taxon>
        <taxon>Alphaproteobacteria</taxon>
        <taxon>Sphingomonadales</taxon>
        <taxon>Sphingosinicellaceae</taxon>
        <taxon>Sphingosinicella</taxon>
        <taxon>environmental samples</taxon>
    </lineage>
</organism>
<dbReference type="InterPro" id="IPR011990">
    <property type="entry name" value="TPR-like_helical_dom_sf"/>
</dbReference>
<accession>A0A6J4U218</accession>
<evidence type="ECO:0000313" key="3">
    <source>
        <dbReference type="EMBL" id="CAA9538284.1"/>
    </source>
</evidence>
<evidence type="ECO:0000256" key="1">
    <source>
        <dbReference type="PROSITE-ProRule" id="PRU00339"/>
    </source>
</evidence>
<dbReference type="EMBL" id="CADCWD010000059">
    <property type="protein sequence ID" value="CAA9538284.1"/>
    <property type="molecule type" value="Genomic_DNA"/>
</dbReference>
<reference evidence="3" key="1">
    <citation type="submission" date="2020-02" db="EMBL/GenBank/DDBJ databases">
        <authorList>
            <person name="Meier V. D."/>
        </authorList>
    </citation>
    <scope>NUCLEOTIDE SEQUENCE</scope>
    <source>
        <strain evidence="3">AVDCRST_MAG23</strain>
    </source>
</reference>
<evidence type="ECO:0000256" key="2">
    <source>
        <dbReference type="SAM" id="SignalP"/>
    </source>
</evidence>
<dbReference type="SMART" id="SM00028">
    <property type="entry name" value="TPR"/>
    <property type="match status" value="2"/>
</dbReference>
<gene>
    <name evidence="3" type="ORF">AVDCRST_MAG23-1565</name>
</gene>
<feature type="repeat" description="TPR" evidence="1">
    <location>
        <begin position="34"/>
        <end position="67"/>
    </location>
</feature>
<name>A0A6J4U218_9SPHN</name>
<feature type="signal peptide" evidence="2">
    <location>
        <begin position="1"/>
        <end position="20"/>
    </location>
</feature>
<keyword evidence="2" id="KW-0732">Signal</keyword>
<dbReference type="Gene3D" id="1.25.40.10">
    <property type="entry name" value="Tetratricopeptide repeat domain"/>
    <property type="match status" value="1"/>
</dbReference>
<dbReference type="AlphaFoldDB" id="A0A6J4U218"/>
<sequence length="170" mass="17772">MRLTPIALSMALALATMATAGHGQRPDDQIDARSLALLQQGQAQTSASQYGEAIDSLESALAVDPRNRQAYVALARVAQAQKLPGKATRLYGEALKLEPNDLGALAGQGEALVQRGAVERAKRNLERIKSLCNNACPQATTLAAVIAKGPPPEVVTARAAPTVPPTTTKN</sequence>
<dbReference type="InterPro" id="IPR019734">
    <property type="entry name" value="TPR_rpt"/>
</dbReference>
<keyword evidence="1" id="KW-0802">TPR repeat</keyword>
<feature type="chain" id="PRO_5027101266" evidence="2">
    <location>
        <begin position="21"/>
        <end position="170"/>
    </location>
</feature>